<evidence type="ECO:0000259" key="4">
    <source>
        <dbReference type="PROSITE" id="PS50198"/>
    </source>
</evidence>
<feature type="region of interest" description="Disordered" evidence="2">
    <location>
        <begin position="472"/>
        <end position="507"/>
    </location>
</feature>
<dbReference type="PROSITE" id="PS50198">
    <property type="entry name" value="PPIC_PPIASE_2"/>
    <property type="match status" value="1"/>
</dbReference>
<feature type="transmembrane region" description="Helical" evidence="3">
    <location>
        <begin position="7"/>
        <end position="28"/>
    </location>
</feature>
<name>E1II12_9CHLR</name>
<evidence type="ECO:0000256" key="3">
    <source>
        <dbReference type="SAM" id="Phobius"/>
    </source>
</evidence>
<keyword evidence="3" id="KW-0472">Membrane</keyword>
<dbReference type="HOGENOM" id="CLU_528633_0_0_0"/>
<evidence type="ECO:0000313" key="6">
    <source>
        <dbReference type="Proteomes" id="UP000054010"/>
    </source>
</evidence>
<keyword evidence="1 5" id="KW-0413">Isomerase</keyword>
<comment type="caution">
    <text evidence="5">The sequence shown here is derived from an EMBL/GenBank/DDBJ whole genome shotgun (WGS) entry which is preliminary data.</text>
</comment>
<keyword evidence="1" id="KW-0697">Rotamase</keyword>
<dbReference type="SUPFAM" id="SSF54534">
    <property type="entry name" value="FKBP-like"/>
    <property type="match status" value="1"/>
</dbReference>
<feature type="region of interest" description="Disordered" evidence="2">
    <location>
        <begin position="334"/>
        <end position="360"/>
    </location>
</feature>
<dbReference type="STRING" id="765420.OSCT_2963"/>
<dbReference type="InterPro" id="IPR050245">
    <property type="entry name" value="PrsA_foldase"/>
</dbReference>
<evidence type="ECO:0000256" key="2">
    <source>
        <dbReference type="SAM" id="MobiDB-lite"/>
    </source>
</evidence>
<dbReference type="PROSITE" id="PS01096">
    <property type="entry name" value="PPIC_PPIASE_1"/>
    <property type="match status" value="1"/>
</dbReference>
<dbReference type="eggNOG" id="COG0760">
    <property type="taxonomic scope" value="Bacteria"/>
</dbReference>
<keyword evidence="6" id="KW-1185">Reference proteome</keyword>
<dbReference type="EMBL" id="ADVR01000122">
    <property type="protein sequence ID" value="EFO79130.1"/>
    <property type="molecule type" value="Genomic_DNA"/>
</dbReference>
<dbReference type="InterPro" id="IPR046357">
    <property type="entry name" value="PPIase_dom_sf"/>
</dbReference>
<dbReference type="PANTHER" id="PTHR47245">
    <property type="entry name" value="PEPTIDYLPROLYL ISOMERASE"/>
    <property type="match status" value="1"/>
</dbReference>
<dbReference type="GO" id="GO:0003755">
    <property type="term" value="F:peptidyl-prolyl cis-trans isomerase activity"/>
    <property type="evidence" value="ECO:0007669"/>
    <property type="project" value="UniProtKB-KW"/>
</dbReference>
<dbReference type="AlphaFoldDB" id="E1II12"/>
<dbReference type="Gene3D" id="3.10.50.40">
    <property type="match status" value="1"/>
</dbReference>
<feature type="domain" description="PpiC" evidence="4">
    <location>
        <begin position="282"/>
        <end position="397"/>
    </location>
</feature>
<feature type="region of interest" description="Disordered" evidence="2">
    <location>
        <begin position="172"/>
        <end position="211"/>
    </location>
</feature>
<sequence length="523" mass="55404">MRDQRRVMVIIGAGIGLALLVLLVGLSYDRLWIPSRPVAQVGSAKLSRGDYWQQQRLAFARELSQNFQILALFGNNQQFAQQFANQSPLINQQIRNQRSAEVDPAVVGQWENFQLKLQGAAQMGMSVTADEINQAIANDLALIFIPPPAVPVTPTATLELTPTVALTTTAELLPTPTATPSPTPLPSPTPSPTPGGPTSTPEPTMTPLPTPLAAEANTQVGQIVDEIFRRYEVELGAVGQKPLLTKEDFRAALTAQYHEQLLNTRVQEKLVPEAEFTPGDVPTKVTARQILVAVTPPAEATQEQIDALFVTAKARADALLADLRNGADFATLAAEESDDPGSASMGGDLGSFDKDGKADNGATYPPELVAAALALPANTLSEPVRTQFGWHILEVTDRTVPTEEDQLREARTKALDDWLTQQRSAIAVQRFPAPTATPDPGPATATAIPTFMAGPPTPMPTPIPTEVPTTVAPTEAASTEAAPTEAAPTEATTTVVPTAAPSEVPSVAPTEVVPTAVPLTPTP</sequence>
<dbReference type="PANTHER" id="PTHR47245:SF2">
    <property type="entry name" value="PEPTIDYL-PROLYL CIS-TRANS ISOMERASE HP_0175-RELATED"/>
    <property type="match status" value="1"/>
</dbReference>
<evidence type="ECO:0000313" key="5">
    <source>
        <dbReference type="EMBL" id="EFO79130.1"/>
    </source>
</evidence>
<keyword evidence="3" id="KW-0812">Transmembrane</keyword>
<reference evidence="5 6" key="1">
    <citation type="journal article" date="2011" name="J. Bacteriol.">
        <title>Draft genome sequence of the anoxygenic filamentous phototrophic bacterium Oscillochloris trichoides subsp. DG-6.</title>
        <authorList>
            <person name="Kuznetsov B.B."/>
            <person name="Ivanovsky R.N."/>
            <person name="Keppen O.I."/>
            <person name="Sukhacheva M.V."/>
            <person name="Bumazhkin B.K."/>
            <person name="Patutina E.O."/>
            <person name="Beletsky A.V."/>
            <person name="Mardanov A.V."/>
            <person name="Baslerov R.V."/>
            <person name="Panteleeva A.N."/>
            <person name="Kolganova T.V."/>
            <person name="Ravin N.V."/>
            <person name="Skryabin K.G."/>
        </authorList>
    </citation>
    <scope>NUCLEOTIDE SEQUENCE [LARGE SCALE GENOMIC DNA]</scope>
    <source>
        <strain evidence="5 6">DG-6</strain>
    </source>
</reference>
<dbReference type="Pfam" id="PF00639">
    <property type="entry name" value="Rotamase"/>
    <property type="match status" value="1"/>
</dbReference>
<accession>E1II12</accession>
<proteinExistence type="predicted"/>
<dbReference type="InterPro" id="IPR000297">
    <property type="entry name" value="PPIase_PpiC"/>
</dbReference>
<gene>
    <name evidence="5" type="ORF">OSCT_2963</name>
</gene>
<evidence type="ECO:0000256" key="1">
    <source>
        <dbReference type="PROSITE-ProRule" id="PRU00278"/>
    </source>
</evidence>
<dbReference type="InterPro" id="IPR023058">
    <property type="entry name" value="PPIase_PpiC_CS"/>
</dbReference>
<feature type="compositionally biased region" description="Pro residues" evidence="2">
    <location>
        <begin position="177"/>
        <end position="195"/>
    </location>
</feature>
<organism evidence="5 6">
    <name type="scientific">Oscillochloris trichoides DG-6</name>
    <dbReference type="NCBI Taxonomy" id="765420"/>
    <lineage>
        <taxon>Bacteria</taxon>
        <taxon>Bacillati</taxon>
        <taxon>Chloroflexota</taxon>
        <taxon>Chloroflexia</taxon>
        <taxon>Chloroflexales</taxon>
        <taxon>Chloroflexineae</taxon>
        <taxon>Oscillochloridaceae</taxon>
        <taxon>Oscillochloris</taxon>
    </lineage>
</organism>
<keyword evidence="3" id="KW-1133">Transmembrane helix</keyword>
<protein>
    <submittedName>
        <fullName evidence="5">PpiC-type peptidyl-prolyl cis-trans isomerase</fullName>
    </submittedName>
</protein>
<dbReference type="Proteomes" id="UP000054010">
    <property type="component" value="Unassembled WGS sequence"/>
</dbReference>